<organism evidence="3 4">
    <name type="scientific">Roseimaritima ulvae</name>
    <dbReference type="NCBI Taxonomy" id="980254"/>
    <lineage>
        <taxon>Bacteria</taxon>
        <taxon>Pseudomonadati</taxon>
        <taxon>Planctomycetota</taxon>
        <taxon>Planctomycetia</taxon>
        <taxon>Pirellulales</taxon>
        <taxon>Pirellulaceae</taxon>
        <taxon>Roseimaritima</taxon>
    </lineage>
</organism>
<dbReference type="CDD" id="cd07341">
    <property type="entry name" value="M56_BlaR1_MecR1_like"/>
    <property type="match status" value="1"/>
</dbReference>
<feature type="domain" description="Peptidase M56" evidence="2">
    <location>
        <begin position="48"/>
        <end position="254"/>
    </location>
</feature>
<proteinExistence type="predicted"/>
<feature type="region of interest" description="Disordered" evidence="1">
    <location>
        <begin position="41"/>
        <end position="83"/>
    </location>
</feature>
<evidence type="ECO:0000259" key="2">
    <source>
        <dbReference type="Pfam" id="PF05569"/>
    </source>
</evidence>
<protein>
    <submittedName>
        <fullName evidence="3">Regulatory protein BlaR1</fullName>
    </submittedName>
</protein>
<gene>
    <name evidence="3" type="primary">blaR1_3</name>
    <name evidence="3" type="ORF">UC8_10360</name>
</gene>
<evidence type="ECO:0000256" key="1">
    <source>
        <dbReference type="SAM" id="MobiDB-lite"/>
    </source>
</evidence>
<dbReference type="Proteomes" id="UP000325286">
    <property type="component" value="Chromosome"/>
</dbReference>
<feature type="compositionally biased region" description="Basic and acidic residues" evidence="1">
    <location>
        <begin position="62"/>
        <end position="71"/>
    </location>
</feature>
<dbReference type="PANTHER" id="PTHR34978">
    <property type="entry name" value="POSSIBLE SENSOR-TRANSDUCER PROTEIN BLAR"/>
    <property type="match status" value="1"/>
</dbReference>
<evidence type="ECO:0000313" key="3">
    <source>
        <dbReference type="EMBL" id="QEG39075.1"/>
    </source>
</evidence>
<dbReference type="RefSeq" id="WP_068142322.1">
    <property type="nucleotide sequence ID" value="NZ_CP042914.1"/>
</dbReference>
<dbReference type="InterPro" id="IPR052173">
    <property type="entry name" value="Beta-lactam_resp_regulator"/>
</dbReference>
<dbReference type="PANTHER" id="PTHR34978:SF3">
    <property type="entry name" value="SLR0241 PROTEIN"/>
    <property type="match status" value="1"/>
</dbReference>
<dbReference type="Pfam" id="PF05569">
    <property type="entry name" value="Peptidase_M56"/>
    <property type="match status" value="1"/>
</dbReference>
<accession>A0A5B9QNL5</accession>
<dbReference type="KEGG" id="rul:UC8_10360"/>
<name>A0A5B9QNL5_9BACT</name>
<keyword evidence="4" id="KW-1185">Reference proteome</keyword>
<sequence>MVDFLSSSLSHDLFLTLVTFGWLQQASRTASPLAVSAAVPAERPPSTALTSPPAGTASPTADHNRLREQPSERQPSSHPAGGSSIKALATTQPYVLSSWLAGVLLSGVRLSVGIFGLFWMRSDRRELPSELMRYSQTIAARLGLGSARVFASGRTPMACVAGLLKPVVLLPTSWLSELPPDVLQAVISHELAHIRRWDTWVNLLQRVLETLLFYHPMVWWLSNRVRYEREQCCDSLAVNASGDRRIYIRALEQVGRLQVRGNLNLPPAFTGDRKMNLLSRVQHILRD</sequence>
<dbReference type="AlphaFoldDB" id="A0A5B9QNL5"/>
<dbReference type="EMBL" id="CP042914">
    <property type="protein sequence ID" value="QEG39075.1"/>
    <property type="molecule type" value="Genomic_DNA"/>
</dbReference>
<dbReference type="InterPro" id="IPR008756">
    <property type="entry name" value="Peptidase_M56"/>
</dbReference>
<dbReference type="Gene3D" id="3.30.2010.10">
    <property type="entry name" value="Metalloproteases ('zincins'), catalytic domain"/>
    <property type="match status" value="1"/>
</dbReference>
<evidence type="ECO:0000313" key="4">
    <source>
        <dbReference type="Proteomes" id="UP000325286"/>
    </source>
</evidence>
<reference evidence="3 4" key="1">
    <citation type="submission" date="2019-08" db="EMBL/GenBank/DDBJ databases">
        <title>Deep-cultivation of Planctomycetes and their phenomic and genomic characterization uncovers novel biology.</title>
        <authorList>
            <person name="Wiegand S."/>
            <person name="Jogler M."/>
            <person name="Boedeker C."/>
            <person name="Pinto D."/>
            <person name="Vollmers J."/>
            <person name="Rivas-Marin E."/>
            <person name="Kohn T."/>
            <person name="Peeters S.H."/>
            <person name="Heuer A."/>
            <person name="Rast P."/>
            <person name="Oberbeckmann S."/>
            <person name="Bunk B."/>
            <person name="Jeske O."/>
            <person name="Meyerdierks A."/>
            <person name="Storesund J.E."/>
            <person name="Kallscheuer N."/>
            <person name="Luecker S."/>
            <person name="Lage O.M."/>
            <person name="Pohl T."/>
            <person name="Merkel B.J."/>
            <person name="Hornburger P."/>
            <person name="Mueller R.-W."/>
            <person name="Bruemmer F."/>
            <person name="Labrenz M."/>
            <person name="Spormann A.M."/>
            <person name="Op den Camp H."/>
            <person name="Overmann J."/>
            <person name="Amann R."/>
            <person name="Jetten M.S.M."/>
            <person name="Mascher T."/>
            <person name="Medema M.H."/>
            <person name="Devos D.P."/>
            <person name="Kaster A.-K."/>
            <person name="Ovreas L."/>
            <person name="Rohde M."/>
            <person name="Galperin M.Y."/>
            <person name="Jogler C."/>
        </authorList>
    </citation>
    <scope>NUCLEOTIDE SEQUENCE [LARGE SCALE GENOMIC DNA]</scope>
    <source>
        <strain evidence="3 4">UC8</strain>
    </source>
</reference>